<evidence type="ECO:0000256" key="5">
    <source>
        <dbReference type="ARBA" id="ARBA00022692"/>
    </source>
</evidence>
<dbReference type="Pfam" id="PF00211">
    <property type="entry name" value="Guanylate_cyc"/>
    <property type="match status" value="2"/>
</dbReference>
<keyword evidence="5 16" id="KW-0812">Transmembrane</keyword>
<feature type="transmembrane region" description="Helical" evidence="16">
    <location>
        <begin position="137"/>
        <end position="155"/>
    </location>
</feature>
<comment type="cofactor">
    <cofactor evidence="2">
        <name>Mg(2+)</name>
        <dbReference type="ChEBI" id="CHEBI:18420"/>
    </cofactor>
</comment>
<accession>A0ABM3MR07</accession>
<keyword evidence="11" id="KW-0115">cAMP biosynthesis</keyword>
<evidence type="ECO:0000256" key="15">
    <source>
        <dbReference type="SAM" id="MobiDB-lite"/>
    </source>
</evidence>
<feature type="transmembrane region" description="Helical" evidence="16">
    <location>
        <begin position="175"/>
        <end position="194"/>
    </location>
</feature>
<keyword evidence="9" id="KW-0460">Magnesium</keyword>
<evidence type="ECO:0000313" key="18">
    <source>
        <dbReference type="Proteomes" id="UP001652740"/>
    </source>
</evidence>
<evidence type="ECO:0000256" key="4">
    <source>
        <dbReference type="ARBA" id="ARBA00012201"/>
    </source>
</evidence>
<dbReference type="PROSITE" id="PS50125">
    <property type="entry name" value="GUANYLATE_CYCLASE_2"/>
    <property type="match status" value="2"/>
</dbReference>
<evidence type="ECO:0000256" key="1">
    <source>
        <dbReference type="ARBA" id="ARBA00001593"/>
    </source>
</evidence>
<feature type="compositionally biased region" description="Polar residues" evidence="15">
    <location>
        <begin position="1315"/>
        <end position="1332"/>
    </location>
</feature>
<keyword evidence="12 16" id="KW-0472">Membrane</keyword>
<feature type="region of interest" description="Disordered" evidence="15">
    <location>
        <begin position="1144"/>
        <end position="1165"/>
    </location>
</feature>
<feature type="compositionally biased region" description="Basic and acidic residues" evidence="15">
    <location>
        <begin position="1219"/>
        <end position="1229"/>
    </location>
</feature>
<dbReference type="InterPro" id="IPR029787">
    <property type="entry name" value="Nucleotide_cyclase"/>
</dbReference>
<feature type="domain" description="Guanylate cyclase" evidence="17">
    <location>
        <begin position="383"/>
        <end position="510"/>
    </location>
</feature>
<name>A0ABM3MR07_GALME</name>
<feature type="transmembrane region" description="Helical" evidence="16">
    <location>
        <begin position="709"/>
        <end position="729"/>
    </location>
</feature>
<dbReference type="RefSeq" id="XP_052753771.1">
    <property type="nucleotide sequence ID" value="XM_052897811.1"/>
</dbReference>
<feature type="region of interest" description="Disordered" evidence="15">
    <location>
        <begin position="560"/>
        <end position="590"/>
    </location>
</feature>
<dbReference type="PROSITE" id="PS00452">
    <property type="entry name" value="GUANYLATE_CYCLASE_1"/>
    <property type="match status" value="2"/>
</dbReference>
<evidence type="ECO:0000313" key="19">
    <source>
        <dbReference type="RefSeq" id="XP_052753771.1"/>
    </source>
</evidence>
<evidence type="ECO:0000256" key="2">
    <source>
        <dbReference type="ARBA" id="ARBA00001946"/>
    </source>
</evidence>
<evidence type="ECO:0000256" key="14">
    <source>
        <dbReference type="RuleBase" id="RU000405"/>
    </source>
</evidence>
<dbReference type="SUPFAM" id="SSF55073">
    <property type="entry name" value="Nucleotide cyclase"/>
    <property type="match status" value="2"/>
</dbReference>
<reference evidence="19" key="1">
    <citation type="submission" date="2025-08" db="UniProtKB">
        <authorList>
            <consortium name="RefSeq"/>
        </authorList>
    </citation>
    <scope>IDENTIFICATION</scope>
    <source>
        <tissue evidence="19">Whole larvae</tissue>
    </source>
</reference>
<feature type="transmembrane region" description="Helical" evidence="16">
    <location>
        <begin position="838"/>
        <end position="856"/>
    </location>
</feature>
<evidence type="ECO:0000256" key="6">
    <source>
        <dbReference type="ARBA" id="ARBA00022723"/>
    </source>
</evidence>
<dbReference type="Gene3D" id="3.30.70.1230">
    <property type="entry name" value="Nucleotide cyclase"/>
    <property type="match status" value="2"/>
</dbReference>
<feature type="transmembrane region" description="Helical" evidence="16">
    <location>
        <begin position="679"/>
        <end position="697"/>
    </location>
</feature>
<feature type="region of interest" description="Disordered" evidence="15">
    <location>
        <begin position="1"/>
        <end position="93"/>
    </location>
</feature>
<sequence length="1372" mass="154278">MPSPDNRKQGRNWLETMVELPSGIGEEDVTTGNGQIRSCDNAREGEGEEAVIPVGERLPGDGASCSAPDDQRISEDDSSSDSINPFEADNDPANTEGILRTGRYYKGIYWPSLTNSFKDEAIETSYQRYSRRQRQKSLIMVNVVDLALKICLSLIYTMRSNATNDSDETADPYNIAWTVAFSWLNVGVCLLGWWRCFANNYLHWAAAATWILLIAQGLSGQGIGFQAPENQVWYMLFIIFVPYAMLPLSLGWCIVVGVLSSLAHILTTPTSIKELMDNYPQARSCCTRMLVGNTLLYTAVNFAGMYAKYLADWGQRKAFLETHRSMVTRQKTKRESDRQWKLFQSVIPDFLAREIYSHVSRVKGEFQEQQFNNLYIQRHEDVSILYADIKGFTELSSKCSAQELVKLLNELFARFDRLASDNHCLRIKLLGDCYFCVSGLPERREDHAHCTVNMGLHMIRAIRDVRYNAQVDLDMRIGIHSGTVLCGVLGLLKWQFDLWSHDVTLANHMESAGLPGRVHISSATLECLNGAFEVEPGDGGSRNPYLKEQELTTYLIRTTEQPRRTRHKSKPCPQQQQWEVVSRRPSSSIDDEMTTDWTPEMPFQNYFSSSAAGVVRCRRPRGTSHDSDEPRLAHAHDEDIIDEIEVSSNRRMRVDNMRPWSLHFRRGSLERRFAQLDTATFKSTVMCCLVLWLFIVATQTVMHYHCTTLMVLLAVMTIPLMMSFVMVMAEEFPTVFTHLKVVSSRLSNSRVRRDIHICCFVTIMSISSTTKLYVCPWSFNQNATQPNCSQTNVTQLLSTTCTATGECHRPEYVVLTWVLCLVALTSILKLYYLIKTCLAIANVAMYTVLLLMYYDFNYSTNSGSELKYYVQMLILMMMFLVVVVYHARLIEVTSRLDFLWKLQAETDLDEMEDTQRTNRHLLTHILPDHVVNHFLSKDRCPDELYSQWRDEVGVMFAGIPNFHEFYSEQKAVDCMRLLNEIIFDFDKLLMQPRFKSIEKIKTIGATYMAASGLDPKHKSGDDDCEHLCALVDYAFAIRDALDDINKHSFNKFRLRVGISCGPLVGGVIGARKPVYDIWGNTVNEASRMETTGQMDRVQVTKYTKQLLDGRGYKLEARGLVEVKGKGRMETWWVREWRGARAPAAAGPAAAPAPVAPAPAPAPPPAPPRSLAAIVYTMLQARKRIYTHPLDSTALPGRAGAVGPAAGPAAAPGAPRRRAHTDLRRARTRHAREADVELGMRPHASSMVVRRPRALAAAAASLSAPHTPTAAHAAHGAAATPAPVVAAPPKLGIGARLKAASFSYRTRPQRDRSPKMQEQPNGGSGASLANGTPGSFRFRSVTTASFLRARKDQKKVKEQEDHKENGEIVTTRM</sequence>
<evidence type="ECO:0000256" key="7">
    <source>
        <dbReference type="ARBA" id="ARBA00022741"/>
    </source>
</evidence>
<evidence type="ECO:0000256" key="3">
    <source>
        <dbReference type="ARBA" id="ARBA00004141"/>
    </source>
</evidence>
<dbReference type="CDD" id="cd07302">
    <property type="entry name" value="CHD"/>
    <property type="match status" value="2"/>
</dbReference>
<feature type="compositionally biased region" description="Pro residues" evidence="15">
    <location>
        <begin position="1153"/>
        <end position="1165"/>
    </location>
</feature>
<feature type="transmembrane region" description="Helical" evidence="16">
    <location>
        <begin position="232"/>
        <end position="259"/>
    </location>
</feature>
<evidence type="ECO:0000256" key="11">
    <source>
        <dbReference type="ARBA" id="ARBA00022998"/>
    </source>
</evidence>
<keyword evidence="7" id="KW-0547">Nucleotide-binding</keyword>
<dbReference type="PANTHER" id="PTHR45627:SF1">
    <property type="entry name" value="ADENYLATE CYCLASE TYPE 8"/>
    <property type="match status" value="1"/>
</dbReference>
<feature type="transmembrane region" description="Helical" evidence="16">
    <location>
        <begin position="201"/>
        <end position="220"/>
    </location>
</feature>
<dbReference type="SMART" id="SM00044">
    <property type="entry name" value="CYCc"/>
    <property type="match status" value="2"/>
</dbReference>
<dbReference type="InterPro" id="IPR032628">
    <property type="entry name" value="AC_N"/>
</dbReference>
<dbReference type="EC" id="4.6.1.1" evidence="4"/>
<dbReference type="InterPro" id="IPR001054">
    <property type="entry name" value="A/G_cyclase"/>
</dbReference>
<evidence type="ECO:0000256" key="8">
    <source>
        <dbReference type="ARBA" id="ARBA00022840"/>
    </source>
</evidence>
<keyword evidence="6" id="KW-0479">Metal-binding</keyword>
<dbReference type="InterPro" id="IPR009398">
    <property type="entry name" value="Adcy_conserved_dom"/>
</dbReference>
<keyword evidence="10 16" id="KW-1133">Transmembrane helix</keyword>
<feature type="domain" description="Guanylate cyclase" evidence="17">
    <location>
        <begin position="953"/>
        <end position="1089"/>
    </location>
</feature>
<evidence type="ECO:0000256" key="12">
    <source>
        <dbReference type="ARBA" id="ARBA00023136"/>
    </source>
</evidence>
<comment type="catalytic activity">
    <reaction evidence="1">
        <text>ATP = 3',5'-cyclic AMP + diphosphate</text>
        <dbReference type="Rhea" id="RHEA:15389"/>
        <dbReference type="ChEBI" id="CHEBI:30616"/>
        <dbReference type="ChEBI" id="CHEBI:33019"/>
        <dbReference type="ChEBI" id="CHEBI:58165"/>
        <dbReference type="EC" id="4.6.1.1"/>
    </reaction>
</comment>
<feature type="compositionally biased region" description="Polar residues" evidence="15">
    <location>
        <begin position="572"/>
        <end position="588"/>
    </location>
</feature>
<comment type="similarity">
    <text evidence="14">Belongs to the adenylyl cyclase class-4/guanylyl cyclase family.</text>
</comment>
<protein>
    <recommendedName>
        <fullName evidence="4">adenylate cyclase</fullName>
        <ecNumber evidence="4">4.6.1.1</ecNumber>
    </recommendedName>
</protein>
<feature type="transmembrane region" description="Helical" evidence="16">
    <location>
        <begin position="868"/>
        <end position="887"/>
    </location>
</feature>
<gene>
    <name evidence="19" type="primary">LOC113523060</name>
</gene>
<keyword evidence="13 14" id="KW-0456">Lyase</keyword>
<evidence type="ECO:0000256" key="10">
    <source>
        <dbReference type="ARBA" id="ARBA00022989"/>
    </source>
</evidence>
<evidence type="ECO:0000259" key="17">
    <source>
        <dbReference type="PROSITE" id="PS50125"/>
    </source>
</evidence>
<keyword evidence="8" id="KW-0067">ATP-binding</keyword>
<feature type="region of interest" description="Disordered" evidence="15">
    <location>
        <begin position="1302"/>
        <end position="1372"/>
    </location>
</feature>
<evidence type="ECO:0000256" key="13">
    <source>
        <dbReference type="ARBA" id="ARBA00023239"/>
    </source>
</evidence>
<evidence type="ECO:0000256" key="16">
    <source>
        <dbReference type="SAM" id="Phobius"/>
    </source>
</evidence>
<dbReference type="PANTHER" id="PTHR45627">
    <property type="entry name" value="ADENYLATE CYCLASE TYPE 1"/>
    <property type="match status" value="1"/>
</dbReference>
<feature type="transmembrane region" description="Helical" evidence="16">
    <location>
        <begin position="812"/>
        <end position="831"/>
    </location>
</feature>
<feature type="compositionally biased region" description="Basic and acidic residues" evidence="15">
    <location>
        <begin position="1354"/>
        <end position="1365"/>
    </location>
</feature>
<dbReference type="Pfam" id="PF16214">
    <property type="entry name" value="AC_N"/>
    <property type="match status" value="1"/>
</dbReference>
<organism evidence="18 19">
    <name type="scientific">Galleria mellonella</name>
    <name type="common">Greater wax moth</name>
    <dbReference type="NCBI Taxonomy" id="7137"/>
    <lineage>
        <taxon>Eukaryota</taxon>
        <taxon>Metazoa</taxon>
        <taxon>Ecdysozoa</taxon>
        <taxon>Arthropoda</taxon>
        <taxon>Hexapoda</taxon>
        <taxon>Insecta</taxon>
        <taxon>Pterygota</taxon>
        <taxon>Neoptera</taxon>
        <taxon>Endopterygota</taxon>
        <taxon>Lepidoptera</taxon>
        <taxon>Glossata</taxon>
        <taxon>Ditrysia</taxon>
        <taxon>Pyraloidea</taxon>
        <taxon>Pyralidae</taxon>
        <taxon>Galleriinae</taxon>
        <taxon>Galleria</taxon>
    </lineage>
</organism>
<dbReference type="Pfam" id="PF06327">
    <property type="entry name" value="Adcy_cons_dom"/>
    <property type="match status" value="1"/>
</dbReference>
<feature type="compositionally biased region" description="Low complexity" evidence="15">
    <location>
        <begin position="1196"/>
        <end position="1213"/>
    </location>
</feature>
<dbReference type="GeneID" id="113523060"/>
<comment type="subcellular location">
    <subcellularLocation>
        <location evidence="3">Membrane</location>
        <topology evidence="3">Multi-pass membrane protein</topology>
    </subcellularLocation>
</comment>
<dbReference type="InterPro" id="IPR018297">
    <property type="entry name" value="A/G_cyclase_CS"/>
</dbReference>
<proteinExistence type="inferred from homology"/>
<keyword evidence="18" id="KW-1185">Reference proteome</keyword>
<evidence type="ECO:0000256" key="9">
    <source>
        <dbReference type="ARBA" id="ARBA00022842"/>
    </source>
</evidence>
<feature type="region of interest" description="Disordered" evidence="15">
    <location>
        <begin position="1196"/>
        <end position="1229"/>
    </location>
</feature>
<dbReference type="Proteomes" id="UP001652740">
    <property type="component" value="Unplaced"/>
</dbReference>